<dbReference type="Proteomes" id="UP000305398">
    <property type="component" value="Chromosome"/>
</dbReference>
<evidence type="ECO:0000313" key="3">
    <source>
        <dbReference type="EMBL" id="QDA61668.1"/>
    </source>
</evidence>
<evidence type="ECO:0000256" key="1">
    <source>
        <dbReference type="SAM" id="MobiDB-lite"/>
    </source>
</evidence>
<evidence type="ECO:0000313" key="4">
    <source>
        <dbReference type="Proteomes" id="UP000305398"/>
    </source>
</evidence>
<dbReference type="EMBL" id="CP040896">
    <property type="protein sequence ID" value="QDA61668.1"/>
    <property type="molecule type" value="Genomic_DNA"/>
</dbReference>
<reference evidence="3 4" key="1">
    <citation type="submission" date="2019-06" db="EMBL/GenBank/DDBJ databases">
        <authorList>
            <person name="Srinivasan S."/>
        </authorList>
    </citation>
    <scope>NUCLEOTIDE SEQUENCE [LARGE SCALE GENOMIC DNA]</scope>
    <source>
        <strain evidence="3 4">17J68-5</strain>
    </source>
</reference>
<keyword evidence="2" id="KW-1133">Transmembrane helix</keyword>
<keyword evidence="4" id="KW-1185">Reference proteome</keyword>
<keyword evidence="2" id="KW-0472">Membrane</keyword>
<name>A0A5B8A2X7_9BACT</name>
<feature type="region of interest" description="Disordered" evidence="1">
    <location>
        <begin position="442"/>
        <end position="466"/>
    </location>
</feature>
<dbReference type="RefSeq" id="WP_139516842.1">
    <property type="nucleotide sequence ID" value="NZ_CP040896.1"/>
</dbReference>
<gene>
    <name evidence="3" type="ORF">FHG12_16885</name>
</gene>
<feature type="transmembrane region" description="Helical" evidence="2">
    <location>
        <begin position="12"/>
        <end position="36"/>
    </location>
</feature>
<accession>A0A5B8A2X7</accession>
<proteinExistence type="predicted"/>
<dbReference type="AlphaFoldDB" id="A0A5B8A2X7"/>
<sequence>MHYAVVNRAGYYRFIIFLSHFALFAGAEGLAILQLLTVAMLTSTPVSVGPDAHVLVIDALSLTMSSTRGLATRASIHAQFVWEGNGYRITPELYLQRASFTKEACYQNKFEVWENEVHIGTLRTDARYRTLQGKLNFTFRNEVFYSGPGWPYYYQRLQEALCVQAVSISKLDIALDRNKSILPELARVVAHSTLSKYNEEQRYSPVLGNLSYTFHSGDQHVFGKYTGNAHGKQVAVYSKSKEAEERQKTYIRRFHALNGLDPDLPVERIEVRMCSSYLSKLKLCLIDLQSPEYLAAIFIKAVGRALTFNDLPSFYYDKKNRNPKYRNTLTLLDTSFLSARELVLPKKPTAVETGLRSNACITVKFLIGEYIGTGSPNAAAFIQEFMQRHPQPTHRSWATLLTRYAQAYQGQPGREQANRQEHILDLLLPAMVRPFDAPLMSIHRRGTKTSTPYSNNLSSEDRPRVA</sequence>
<dbReference type="OrthoDB" id="885897at2"/>
<organism evidence="3 4">
    <name type="scientific">Hymenobacter jejuensis</name>
    <dbReference type="NCBI Taxonomy" id="2502781"/>
    <lineage>
        <taxon>Bacteria</taxon>
        <taxon>Pseudomonadati</taxon>
        <taxon>Bacteroidota</taxon>
        <taxon>Cytophagia</taxon>
        <taxon>Cytophagales</taxon>
        <taxon>Hymenobacteraceae</taxon>
        <taxon>Hymenobacter</taxon>
    </lineage>
</organism>
<protein>
    <submittedName>
        <fullName evidence="3">Uncharacterized protein</fullName>
    </submittedName>
</protein>
<evidence type="ECO:0000256" key="2">
    <source>
        <dbReference type="SAM" id="Phobius"/>
    </source>
</evidence>
<keyword evidence="2" id="KW-0812">Transmembrane</keyword>
<dbReference type="KEGG" id="hyj:FHG12_16885"/>
<feature type="compositionally biased region" description="Polar residues" evidence="1">
    <location>
        <begin position="448"/>
        <end position="458"/>
    </location>
</feature>